<keyword evidence="6" id="KW-0547">Nucleotide-binding</keyword>
<evidence type="ECO:0000256" key="2">
    <source>
        <dbReference type="ARBA" id="ARBA00007577"/>
    </source>
</evidence>
<evidence type="ECO:0000256" key="5">
    <source>
        <dbReference type="ARBA" id="ARBA00022737"/>
    </source>
</evidence>
<dbReference type="PROSITE" id="PS50929">
    <property type="entry name" value="ABC_TM1F"/>
    <property type="match status" value="2"/>
</dbReference>
<dbReference type="SUPFAM" id="SSF90123">
    <property type="entry name" value="ABC transporter transmembrane region"/>
    <property type="match status" value="2"/>
</dbReference>
<dbReference type="InterPro" id="IPR036640">
    <property type="entry name" value="ABC1_TM_sf"/>
</dbReference>
<feature type="transmembrane region" description="Helical" evidence="13">
    <location>
        <begin position="254"/>
        <end position="274"/>
    </location>
</feature>
<evidence type="ECO:0000256" key="6">
    <source>
        <dbReference type="ARBA" id="ARBA00022741"/>
    </source>
</evidence>
<dbReference type="InterPro" id="IPR003439">
    <property type="entry name" value="ABC_transporter-like_ATP-bd"/>
</dbReference>
<evidence type="ECO:0000256" key="13">
    <source>
        <dbReference type="SAM" id="Phobius"/>
    </source>
</evidence>
<evidence type="ECO:0000259" key="14">
    <source>
        <dbReference type="PROSITE" id="PS50893"/>
    </source>
</evidence>
<evidence type="ECO:0000256" key="8">
    <source>
        <dbReference type="ARBA" id="ARBA00022967"/>
    </source>
</evidence>
<dbReference type="GO" id="GO:0015421">
    <property type="term" value="F:ABC-type oligopeptide transporter activity"/>
    <property type="evidence" value="ECO:0007669"/>
    <property type="project" value="TreeGrafter"/>
</dbReference>
<keyword evidence="7" id="KW-0067">ATP-binding</keyword>
<evidence type="ECO:0008006" key="18">
    <source>
        <dbReference type="Google" id="ProtNLM"/>
    </source>
</evidence>
<feature type="transmembrane region" description="Helical" evidence="13">
    <location>
        <begin position="1019"/>
        <end position="1038"/>
    </location>
</feature>
<dbReference type="FunFam" id="3.40.50.300:FF:000479">
    <property type="entry name" value="Multidrug resistance protein 1A"/>
    <property type="match status" value="1"/>
</dbReference>
<dbReference type="EMBL" id="RQTK01000564">
    <property type="protein sequence ID" value="RUS77640.1"/>
    <property type="molecule type" value="Genomic_DNA"/>
</dbReference>
<dbReference type="GO" id="GO:0090374">
    <property type="term" value="P:oligopeptide export from mitochondrion"/>
    <property type="evidence" value="ECO:0007669"/>
    <property type="project" value="TreeGrafter"/>
</dbReference>
<feature type="region of interest" description="Disordered" evidence="12">
    <location>
        <begin position="1"/>
        <end position="55"/>
    </location>
</feature>
<dbReference type="PANTHER" id="PTHR43394:SF27">
    <property type="entry name" value="ATP-DEPENDENT TRANSLOCASE ABCB1-LIKE"/>
    <property type="match status" value="1"/>
</dbReference>
<evidence type="ECO:0000256" key="7">
    <source>
        <dbReference type="ARBA" id="ARBA00022840"/>
    </source>
</evidence>
<feature type="domain" description="ABC transmembrane type-1" evidence="15">
    <location>
        <begin position="758"/>
        <end position="1045"/>
    </location>
</feature>
<keyword evidence="11" id="KW-0325">Glycoprotein</keyword>
<dbReference type="SUPFAM" id="SSF52540">
    <property type="entry name" value="P-loop containing nucleoside triphosphate hydrolases"/>
    <property type="match status" value="2"/>
</dbReference>
<feature type="transmembrane region" description="Helical" evidence="13">
    <location>
        <begin position="396"/>
        <end position="416"/>
    </location>
</feature>
<dbReference type="CDD" id="cd18578">
    <property type="entry name" value="ABC_6TM_Pgp_ABCB1_D2_like"/>
    <property type="match status" value="1"/>
</dbReference>
<comment type="caution">
    <text evidence="16">The sequence shown here is derived from an EMBL/GenBank/DDBJ whole genome shotgun (WGS) entry which is preliminary data.</text>
</comment>
<feature type="transmembrane region" description="Helical" evidence="13">
    <location>
        <begin position="981"/>
        <end position="1004"/>
    </location>
</feature>
<dbReference type="Proteomes" id="UP000271974">
    <property type="component" value="Unassembled WGS sequence"/>
</dbReference>
<gene>
    <name evidence="16" type="ORF">EGW08_014600</name>
</gene>
<evidence type="ECO:0000259" key="15">
    <source>
        <dbReference type="PROSITE" id="PS50929"/>
    </source>
</evidence>
<feature type="compositionally biased region" description="Basic and acidic residues" evidence="12">
    <location>
        <begin position="26"/>
        <end position="55"/>
    </location>
</feature>
<evidence type="ECO:0000313" key="17">
    <source>
        <dbReference type="Proteomes" id="UP000271974"/>
    </source>
</evidence>
<evidence type="ECO:0000256" key="1">
    <source>
        <dbReference type="ARBA" id="ARBA00004141"/>
    </source>
</evidence>
<dbReference type="Gene3D" id="1.20.1560.10">
    <property type="entry name" value="ABC transporter type 1, transmembrane domain"/>
    <property type="match status" value="1"/>
</dbReference>
<feature type="domain" description="ABC transmembrane type-1" evidence="15">
    <location>
        <begin position="81"/>
        <end position="421"/>
    </location>
</feature>
<dbReference type="InterPro" id="IPR027417">
    <property type="entry name" value="P-loop_NTPase"/>
</dbReference>
<dbReference type="GO" id="GO:0005524">
    <property type="term" value="F:ATP binding"/>
    <property type="evidence" value="ECO:0007669"/>
    <property type="project" value="UniProtKB-KW"/>
</dbReference>
<proteinExistence type="inferred from homology"/>
<dbReference type="InterPro" id="IPR017871">
    <property type="entry name" value="ABC_transporter-like_CS"/>
</dbReference>
<keyword evidence="5" id="KW-0677">Repeat</keyword>
<dbReference type="SMART" id="SM00382">
    <property type="entry name" value="AAA"/>
    <property type="match status" value="2"/>
</dbReference>
<feature type="transmembrane region" description="Helical" evidence="13">
    <location>
        <begin position="364"/>
        <end position="381"/>
    </location>
</feature>
<dbReference type="STRING" id="188477.A0A433T800"/>
<organism evidence="16 17">
    <name type="scientific">Elysia chlorotica</name>
    <name type="common">Eastern emerald elysia</name>
    <name type="synonym">Sea slug</name>
    <dbReference type="NCBI Taxonomy" id="188477"/>
    <lineage>
        <taxon>Eukaryota</taxon>
        <taxon>Metazoa</taxon>
        <taxon>Spiralia</taxon>
        <taxon>Lophotrochozoa</taxon>
        <taxon>Mollusca</taxon>
        <taxon>Gastropoda</taxon>
        <taxon>Heterobranchia</taxon>
        <taxon>Euthyneura</taxon>
        <taxon>Panpulmonata</taxon>
        <taxon>Sacoglossa</taxon>
        <taxon>Placobranchoidea</taxon>
        <taxon>Plakobranchidae</taxon>
        <taxon>Elysia</taxon>
    </lineage>
</organism>
<dbReference type="OrthoDB" id="6500128at2759"/>
<evidence type="ECO:0000256" key="9">
    <source>
        <dbReference type="ARBA" id="ARBA00022989"/>
    </source>
</evidence>
<feature type="transmembrane region" description="Helical" evidence="13">
    <location>
        <begin position="878"/>
        <end position="898"/>
    </location>
</feature>
<accession>A0A433T800</accession>
<dbReference type="InterPro" id="IPR011527">
    <property type="entry name" value="ABC1_TM_dom"/>
</dbReference>
<evidence type="ECO:0000256" key="10">
    <source>
        <dbReference type="ARBA" id="ARBA00023136"/>
    </source>
</evidence>
<dbReference type="FunFam" id="3.40.50.300:FF:000205">
    <property type="entry name" value="ABC transporter B family member 4"/>
    <property type="match status" value="1"/>
</dbReference>
<sequence length="1323" mass="145972">MNSDRDPHTDGGARNGNSAAGHKPKKANDKEYLISDQDPPPKYDSADRTGDGEYGKGEPLPRVGIFQLFRFATVKDRILIFIAFICAVINGLAYPGLVIVFAHAVEAFVNFGKYDKLLGRVPEFLAAENLTHKHIRKNIEEFEFLCPKLETFYNGSFIKSCGVLDDDFDDVFDEMEKLSLIYFVGGIINGLVALGQVYLFVYTSERQVIRMRLAFYRNIMRQEMAWFDANSCGEMTVKLTDDISRIHEAIGDKLGTAIQYMSGSILGFIIIFYYGWELALVMQIGAPFLILSFSLMGVVFTNMSALERQAYAKAGGVAQEVFSSIRTVQAFNGQEKECERYMKTLVEAKVYGIKKSIASGLGQGASWGICFLNLGLGLWYGGKLIRDGDYEVHEMMAVYMVGLVGCQSLGLALPFVMTINNGRGAAHGVYTFIDRLSLIDSFSVDGLKPQTLTGNISLKDVHFTYPSRLDVKVLKGLNLTVPAGKTVALVGQSGCGKSTVVQLLQRFYDPDAGQVCLDGVDIREINTKWLRQNVSIVGQEPVLFATTIGENVKYGKEGATMDEVIKACKNANAYDFIMRMPDGFDTHVGERGAQLSGGQKQRIAIARALIKNPKILLLDEATSALDTESEAIVQDALDKASKGRTTLIIAHRLSTIINSDIIVVLNKGRLAEKGTHDELMARKGIYFDLVSTQSQGKDDEGPTKEKDAVQKVELQAVEIEMKRKKSIVKGHETDKVTIAPNTWSRVFKLNRPEWIFVFLGSVAAFANGAMQPAWSIALAEAIETFSHESKSYQKHKMNDICLISVAIGVIMFVTYFLQDYMFGISGENLTMRIRGMLFKAIARQNIGWFDDPRHETGILSSHLAMEASLVQGAVRASFGYVLLCVGNLGVGIIISMIYSWQLALVLTAFIPPVLINYMLTTILLAGINTEGMAVLEDVSKEAMESIDNIRTVSALTKEHKIYEIFSGKLWAPFKNNMKSKFWLSVSAGVTNALSVWAFCASFYLGSHLLKDDKLSFTDIFRVLGCIIFCTMQLGRSVAFAPDFTKARQAASFIFDLHDKVPPIDAYSQAGEKPAEGSFSATLRFKGIHFRYPMRPDVKILNGLDLSVEPGQTLALVGESGCGKSTSVQLVERFYDPEGGQVFLDKFGIKDLNIGWLRSQIGLVSQEPILFDRSIADNIAYGDNSRTVSMDEIIQAAKSANIHNFVQSLPSGYDTNVGSKGTQLSGGQKQRVAIARALIRNPKILLLDEATSALDNESEKIVQEALDKARAGRTCITIAHRLTTIKDANKIAVFKDGVVHEIGTHDTLMAKRGLYYNLQNAQHS</sequence>
<evidence type="ECO:0000256" key="3">
    <source>
        <dbReference type="ARBA" id="ARBA00022448"/>
    </source>
</evidence>
<evidence type="ECO:0000256" key="4">
    <source>
        <dbReference type="ARBA" id="ARBA00022692"/>
    </source>
</evidence>
<feature type="transmembrane region" description="Helical" evidence="13">
    <location>
        <begin position="904"/>
        <end position="925"/>
    </location>
</feature>
<dbReference type="GO" id="GO:0005743">
    <property type="term" value="C:mitochondrial inner membrane"/>
    <property type="evidence" value="ECO:0007669"/>
    <property type="project" value="TreeGrafter"/>
</dbReference>
<feature type="transmembrane region" description="Helical" evidence="13">
    <location>
        <begin position="797"/>
        <end position="817"/>
    </location>
</feature>
<dbReference type="Pfam" id="PF00664">
    <property type="entry name" value="ABC_membrane"/>
    <property type="match status" value="2"/>
</dbReference>
<reference evidence="16 17" key="1">
    <citation type="submission" date="2019-01" db="EMBL/GenBank/DDBJ databases">
        <title>A draft genome assembly of the solar-powered sea slug Elysia chlorotica.</title>
        <authorList>
            <person name="Cai H."/>
            <person name="Li Q."/>
            <person name="Fang X."/>
            <person name="Li J."/>
            <person name="Curtis N.E."/>
            <person name="Altenburger A."/>
            <person name="Shibata T."/>
            <person name="Feng M."/>
            <person name="Maeda T."/>
            <person name="Schwartz J.A."/>
            <person name="Shigenobu S."/>
            <person name="Lundholm N."/>
            <person name="Nishiyama T."/>
            <person name="Yang H."/>
            <person name="Hasebe M."/>
            <person name="Li S."/>
            <person name="Pierce S.K."/>
            <person name="Wang J."/>
        </authorList>
    </citation>
    <scope>NUCLEOTIDE SEQUENCE [LARGE SCALE GENOMIC DNA]</scope>
    <source>
        <strain evidence="16">EC2010</strain>
        <tissue evidence="16">Whole organism of an adult</tissue>
    </source>
</reference>
<comment type="subcellular location">
    <subcellularLocation>
        <location evidence="1">Membrane</location>
        <topology evidence="1">Multi-pass membrane protein</topology>
    </subcellularLocation>
</comment>
<evidence type="ECO:0000256" key="11">
    <source>
        <dbReference type="ARBA" id="ARBA00023180"/>
    </source>
</evidence>
<comment type="similarity">
    <text evidence="2">Belongs to the ABC transporter superfamily. ABCB family. Multidrug resistance exporter (TC 3.A.1.201) subfamily.</text>
</comment>
<dbReference type="CDD" id="cd03249">
    <property type="entry name" value="ABC_MTABC3_MDL1_MDL2"/>
    <property type="match status" value="2"/>
</dbReference>
<dbReference type="Gene3D" id="3.40.50.300">
    <property type="entry name" value="P-loop containing nucleotide triphosphate hydrolases"/>
    <property type="match status" value="2"/>
</dbReference>
<keyword evidence="9 13" id="KW-1133">Transmembrane helix</keyword>
<dbReference type="GO" id="GO:0016887">
    <property type="term" value="F:ATP hydrolysis activity"/>
    <property type="evidence" value="ECO:0007669"/>
    <property type="project" value="InterPro"/>
</dbReference>
<keyword evidence="4 13" id="KW-0812">Transmembrane</keyword>
<feature type="transmembrane region" description="Helical" evidence="13">
    <location>
        <begin position="78"/>
        <end position="105"/>
    </location>
</feature>
<feature type="domain" description="ABC transporter" evidence="14">
    <location>
        <begin position="1082"/>
        <end position="1320"/>
    </location>
</feature>
<dbReference type="InterPro" id="IPR039421">
    <property type="entry name" value="Type_1_exporter"/>
</dbReference>
<protein>
    <recommendedName>
        <fullName evidence="18">Bile salt export pump</fullName>
    </recommendedName>
</protein>
<dbReference type="PANTHER" id="PTHR43394">
    <property type="entry name" value="ATP-DEPENDENT PERMEASE MDL1, MITOCHONDRIAL"/>
    <property type="match status" value="1"/>
</dbReference>
<feature type="domain" description="ABC transporter" evidence="14">
    <location>
        <begin position="456"/>
        <end position="692"/>
    </location>
</feature>
<dbReference type="PROSITE" id="PS00211">
    <property type="entry name" value="ABC_TRANSPORTER_1"/>
    <property type="match status" value="2"/>
</dbReference>
<dbReference type="InterPro" id="IPR003593">
    <property type="entry name" value="AAA+_ATPase"/>
</dbReference>
<name>A0A433T800_ELYCH</name>
<keyword evidence="17" id="KW-1185">Reference proteome</keyword>
<keyword evidence="8" id="KW-1278">Translocase</keyword>
<keyword evidence="3" id="KW-0813">Transport</keyword>
<feature type="transmembrane region" description="Helical" evidence="13">
    <location>
        <begin position="180"/>
        <end position="202"/>
    </location>
</feature>
<dbReference type="PROSITE" id="PS50893">
    <property type="entry name" value="ABC_TRANSPORTER_2"/>
    <property type="match status" value="2"/>
</dbReference>
<dbReference type="CDD" id="cd18577">
    <property type="entry name" value="ABC_6TM_Pgp_ABCB1_D1_like"/>
    <property type="match status" value="1"/>
</dbReference>
<feature type="transmembrane region" description="Helical" evidence="13">
    <location>
        <begin position="280"/>
        <end position="300"/>
    </location>
</feature>
<feature type="transmembrane region" description="Helical" evidence="13">
    <location>
        <begin position="754"/>
        <end position="777"/>
    </location>
</feature>
<dbReference type="FunFam" id="1.20.1560.10:FF:000009">
    <property type="entry name" value="ABC transporter B family member 1"/>
    <property type="match status" value="1"/>
</dbReference>
<evidence type="ECO:0000313" key="16">
    <source>
        <dbReference type="EMBL" id="RUS77640.1"/>
    </source>
</evidence>
<keyword evidence="10 13" id="KW-0472">Membrane</keyword>
<dbReference type="Pfam" id="PF00005">
    <property type="entry name" value="ABC_tran"/>
    <property type="match status" value="2"/>
</dbReference>
<feature type="compositionally biased region" description="Basic and acidic residues" evidence="12">
    <location>
        <begin position="1"/>
        <end position="11"/>
    </location>
</feature>
<evidence type="ECO:0000256" key="12">
    <source>
        <dbReference type="SAM" id="MobiDB-lite"/>
    </source>
</evidence>